<protein>
    <recommendedName>
        <fullName evidence="4">2-oxoglutarate-dependent dioxygenase DAO</fullName>
    </recommendedName>
    <alternativeName>
        <fullName evidence="5">Protein DIOXYGENASE FOR AUXIN OXIDATION</fullName>
    </alternativeName>
</protein>
<dbReference type="AlphaFoldDB" id="A0A7J7LTX0"/>
<comment type="similarity">
    <text evidence="6">Belongs to the iron/ascorbate-dependent oxidoreductase family.</text>
</comment>
<keyword evidence="1 6" id="KW-0479">Metal-binding</keyword>
<evidence type="ECO:0000313" key="9">
    <source>
        <dbReference type="Proteomes" id="UP000541444"/>
    </source>
</evidence>
<evidence type="ECO:0000256" key="5">
    <source>
        <dbReference type="ARBA" id="ARBA00076740"/>
    </source>
</evidence>
<dbReference type="InterPro" id="IPR026992">
    <property type="entry name" value="DIOX_N"/>
</dbReference>
<reference evidence="8 9" key="1">
    <citation type="journal article" date="2020" name="IScience">
        <title>Genome Sequencing of the Endangered Kingdonia uniflora (Circaeasteraceae, Ranunculales) Reveals Potential Mechanisms of Evolutionary Specialization.</title>
        <authorList>
            <person name="Sun Y."/>
            <person name="Deng T."/>
            <person name="Zhang A."/>
            <person name="Moore M.J."/>
            <person name="Landis J.B."/>
            <person name="Lin N."/>
            <person name="Zhang H."/>
            <person name="Zhang X."/>
            <person name="Huang J."/>
            <person name="Zhang X."/>
            <person name="Sun H."/>
            <person name="Wang H."/>
        </authorList>
    </citation>
    <scope>NUCLEOTIDE SEQUENCE [LARGE SCALE GENOMIC DNA]</scope>
    <source>
        <strain evidence="8">TB1705</strain>
        <tissue evidence="8">Leaf</tissue>
    </source>
</reference>
<evidence type="ECO:0000256" key="3">
    <source>
        <dbReference type="ARBA" id="ARBA00054658"/>
    </source>
</evidence>
<keyword evidence="6" id="KW-0560">Oxidoreductase</keyword>
<proteinExistence type="inferred from homology"/>
<keyword evidence="9" id="KW-1185">Reference proteome</keyword>
<dbReference type="EMBL" id="JACGCM010002017">
    <property type="protein sequence ID" value="KAF6146095.1"/>
    <property type="molecule type" value="Genomic_DNA"/>
</dbReference>
<dbReference type="PANTHER" id="PTHR47990">
    <property type="entry name" value="2-OXOGLUTARATE (2OG) AND FE(II)-DEPENDENT OXYGENASE SUPERFAMILY PROTEIN-RELATED"/>
    <property type="match status" value="1"/>
</dbReference>
<dbReference type="GO" id="GO:0046872">
    <property type="term" value="F:metal ion binding"/>
    <property type="evidence" value="ECO:0007669"/>
    <property type="project" value="UniProtKB-KW"/>
</dbReference>
<dbReference type="InterPro" id="IPR044861">
    <property type="entry name" value="IPNS-like_FE2OG_OXY"/>
</dbReference>
<dbReference type="Gene3D" id="2.60.120.330">
    <property type="entry name" value="B-lactam Antibiotic, Isopenicillin N Synthase, Chain"/>
    <property type="match status" value="1"/>
</dbReference>
<evidence type="ECO:0000256" key="2">
    <source>
        <dbReference type="ARBA" id="ARBA00023004"/>
    </source>
</evidence>
<dbReference type="GO" id="GO:0016491">
    <property type="term" value="F:oxidoreductase activity"/>
    <property type="evidence" value="ECO:0007669"/>
    <property type="project" value="UniProtKB-KW"/>
</dbReference>
<comment type="function">
    <text evidence="3">2-oxoglutarate-dependent dioxygenase essential for auxin catabolism and maintenance of auxin homeostasis in reproductive organs. Catalyzes the irreversible oxidation of indole-3-acetic acid (IAA) to the biologically inactive 2-oxoindole-3-acetic acid (OxIAA).</text>
</comment>
<gene>
    <name evidence="8" type="ORF">GIB67_033454</name>
</gene>
<name>A0A7J7LTX0_9MAGN</name>
<dbReference type="OrthoDB" id="288590at2759"/>
<evidence type="ECO:0000256" key="4">
    <source>
        <dbReference type="ARBA" id="ARBA00074102"/>
    </source>
</evidence>
<accession>A0A7J7LTX0</accession>
<dbReference type="FunFam" id="2.60.120.330:FF:000017">
    <property type="entry name" value="2-oxoglutarate-dependent dioxygenase DAO"/>
    <property type="match status" value="1"/>
</dbReference>
<dbReference type="PROSITE" id="PS51471">
    <property type="entry name" value="FE2OG_OXY"/>
    <property type="match status" value="1"/>
</dbReference>
<dbReference type="Pfam" id="PF14226">
    <property type="entry name" value="DIOX_N"/>
    <property type="match status" value="1"/>
</dbReference>
<dbReference type="SUPFAM" id="SSF51197">
    <property type="entry name" value="Clavaminate synthase-like"/>
    <property type="match status" value="1"/>
</dbReference>
<comment type="caution">
    <text evidence="8">The sequence shown here is derived from an EMBL/GenBank/DDBJ whole genome shotgun (WGS) entry which is preliminary data.</text>
</comment>
<organism evidence="8 9">
    <name type="scientific">Kingdonia uniflora</name>
    <dbReference type="NCBI Taxonomy" id="39325"/>
    <lineage>
        <taxon>Eukaryota</taxon>
        <taxon>Viridiplantae</taxon>
        <taxon>Streptophyta</taxon>
        <taxon>Embryophyta</taxon>
        <taxon>Tracheophyta</taxon>
        <taxon>Spermatophyta</taxon>
        <taxon>Magnoliopsida</taxon>
        <taxon>Ranunculales</taxon>
        <taxon>Circaeasteraceae</taxon>
        <taxon>Kingdonia</taxon>
    </lineage>
</organism>
<evidence type="ECO:0000256" key="6">
    <source>
        <dbReference type="RuleBase" id="RU003682"/>
    </source>
</evidence>
<dbReference type="Pfam" id="PF03171">
    <property type="entry name" value="2OG-FeII_Oxy"/>
    <property type="match status" value="1"/>
</dbReference>
<feature type="domain" description="Fe2OG dioxygenase" evidence="7">
    <location>
        <begin position="163"/>
        <end position="263"/>
    </location>
</feature>
<evidence type="ECO:0000259" key="7">
    <source>
        <dbReference type="PROSITE" id="PS51471"/>
    </source>
</evidence>
<dbReference type="InterPro" id="IPR050231">
    <property type="entry name" value="Iron_ascorbate_oxido_reductase"/>
</dbReference>
<dbReference type="Proteomes" id="UP000541444">
    <property type="component" value="Unassembled WGS sequence"/>
</dbReference>
<sequence length="310" mass="35560">MGSESALRLPILDFSSLNQLEPGTPEWVSKTVQVKKALEEYGCFEVVYDEFHTDIREKMFGAIAEMFNLPVETKSLNQLKEPFHGFKRYESIPLFESMGIDDPQIFEEVKAFSKLMWPNENDIFCNTIHLFAKLLAEFDEKSRRMVLESLGVDKYSNNHIKSTYYHLRLMKYKAPKVENVEIGLNPHTDKGIMTMVHANQIGGLEVQTKDGKWINVNISPNSFVCLIGDSFGAWTNGRLHIPVHRVMMTGQEVRYSLALLSIPRGGQLVKAPQELVDEDHHPLLFKPFDFEEFINSEHTTRRGLKTYCGV</sequence>
<evidence type="ECO:0000313" key="8">
    <source>
        <dbReference type="EMBL" id="KAF6146095.1"/>
    </source>
</evidence>
<dbReference type="InterPro" id="IPR027443">
    <property type="entry name" value="IPNS-like_sf"/>
</dbReference>
<keyword evidence="2 6" id="KW-0408">Iron</keyword>
<evidence type="ECO:0000256" key="1">
    <source>
        <dbReference type="ARBA" id="ARBA00022723"/>
    </source>
</evidence>
<dbReference type="InterPro" id="IPR005123">
    <property type="entry name" value="Oxoglu/Fe-dep_dioxygenase_dom"/>
</dbReference>